<protein>
    <submittedName>
        <fullName evidence="2">Zinc dependent phospholipase C family protein</fullName>
    </submittedName>
</protein>
<evidence type="ECO:0000259" key="1">
    <source>
        <dbReference type="Pfam" id="PF00882"/>
    </source>
</evidence>
<organism evidence="2 3">
    <name type="scientific">Hominiventricola filiformis</name>
    <dbReference type="NCBI Taxonomy" id="2885352"/>
    <lineage>
        <taxon>Bacteria</taxon>
        <taxon>Bacillati</taxon>
        <taxon>Bacillota</taxon>
        <taxon>Clostridia</taxon>
        <taxon>Lachnospirales</taxon>
        <taxon>Lachnospiraceae</taxon>
        <taxon>Hominiventricola</taxon>
    </lineage>
</organism>
<dbReference type="Pfam" id="PF00882">
    <property type="entry name" value="Zn_dep_PLPC"/>
    <property type="match status" value="1"/>
</dbReference>
<sequence>MPAAYAHYYFGKKVYKTLPKQEQEMIREGKYAFLLGLHGPDLLFYYFPVCKNRINQEGVKLHKSIAADFFEYGVKQYQKNPDPILRAYLYGYLCHFMLDSECHPYIDLYMEEKDLGHLEIETDFDRYLMEKDGKNPLFYVPIRHLFSLRDTCREISRMYDDVSPVQIHICIRLFRQTLRLFVCRNKLKRKLMRFLFHVIGQDKELGGLIMDGRKNPACRESNVFLKERMEHTVRPAAEEIVHYGQVLDGKGFLSMRLYRNYEEAI</sequence>
<dbReference type="AlphaFoldDB" id="A0AAE3DCC2"/>
<accession>A0AAE3DCC2</accession>
<dbReference type="InterPro" id="IPR029002">
    <property type="entry name" value="PLPC/GPLD1"/>
</dbReference>
<name>A0AAE3DCC2_9FIRM</name>
<dbReference type="Proteomes" id="UP001198220">
    <property type="component" value="Unassembled WGS sequence"/>
</dbReference>
<evidence type="ECO:0000313" key="2">
    <source>
        <dbReference type="EMBL" id="MCC2127115.1"/>
    </source>
</evidence>
<gene>
    <name evidence="2" type="ORF">LKD36_13155</name>
</gene>
<reference evidence="2 3" key="1">
    <citation type="submission" date="2021-10" db="EMBL/GenBank/DDBJ databases">
        <title>Anaerobic single-cell dispensing facilitates the cultivation of human gut bacteria.</title>
        <authorList>
            <person name="Afrizal A."/>
        </authorList>
    </citation>
    <scope>NUCLEOTIDE SEQUENCE [LARGE SCALE GENOMIC DNA]</scope>
    <source>
        <strain evidence="2 3">CLA-AA-H276</strain>
    </source>
</reference>
<evidence type="ECO:0000313" key="3">
    <source>
        <dbReference type="Proteomes" id="UP001198220"/>
    </source>
</evidence>
<proteinExistence type="predicted"/>
<comment type="caution">
    <text evidence="2">The sequence shown here is derived from an EMBL/GenBank/DDBJ whole genome shotgun (WGS) entry which is preliminary data.</text>
</comment>
<keyword evidence="3" id="KW-1185">Reference proteome</keyword>
<feature type="domain" description="Phospholipase C/D" evidence="1">
    <location>
        <begin position="7"/>
        <end position="137"/>
    </location>
</feature>
<dbReference type="EMBL" id="JAJEPS010000015">
    <property type="protein sequence ID" value="MCC2127115.1"/>
    <property type="molecule type" value="Genomic_DNA"/>
</dbReference>
<dbReference type="RefSeq" id="WP_118769903.1">
    <property type="nucleotide sequence ID" value="NZ_JAJEPS010000015.1"/>
</dbReference>